<evidence type="ECO:0000256" key="6">
    <source>
        <dbReference type="ARBA" id="ARBA00039017"/>
    </source>
</evidence>
<evidence type="ECO:0000256" key="3">
    <source>
        <dbReference type="ARBA" id="ARBA00022723"/>
    </source>
</evidence>
<dbReference type="AlphaFoldDB" id="A0A4Y3TQ25"/>
<keyword evidence="2" id="KW-0662">Pyridine nucleotide biosynthesis</keyword>
<evidence type="ECO:0000259" key="8">
    <source>
        <dbReference type="Pfam" id="PF00857"/>
    </source>
</evidence>
<name>A0A4Y3TQ25_9PROT</name>
<evidence type="ECO:0000256" key="7">
    <source>
        <dbReference type="ARBA" id="ARBA00043224"/>
    </source>
</evidence>
<evidence type="ECO:0000313" key="10">
    <source>
        <dbReference type="Proteomes" id="UP000317617"/>
    </source>
</evidence>
<organism evidence="9 10">
    <name type="scientific">Acetobacter orleanensis</name>
    <dbReference type="NCBI Taxonomy" id="104099"/>
    <lineage>
        <taxon>Bacteria</taxon>
        <taxon>Pseudomonadati</taxon>
        <taxon>Pseudomonadota</taxon>
        <taxon>Alphaproteobacteria</taxon>
        <taxon>Acetobacterales</taxon>
        <taxon>Acetobacteraceae</taxon>
        <taxon>Acetobacter</taxon>
    </lineage>
</organism>
<proteinExistence type="inferred from homology"/>
<dbReference type="EC" id="3.5.1.19" evidence="6"/>
<dbReference type="GO" id="GO:0019363">
    <property type="term" value="P:pyridine nucleotide biosynthetic process"/>
    <property type="evidence" value="ECO:0007669"/>
    <property type="project" value="UniProtKB-KW"/>
</dbReference>
<evidence type="ECO:0000256" key="1">
    <source>
        <dbReference type="ARBA" id="ARBA00006336"/>
    </source>
</evidence>
<accession>A0A4Y3TQ25</accession>
<dbReference type="RefSeq" id="WP_082064636.1">
    <property type="nucleotide sequence ID" value="NZ_BJMU01000005.1"/>
</dbReference>
<gene>
    <name evidence="9" type="ORF">AOR01nite_13820</name>
</gene>
<dbReference type="SUPFAM" id="SSF52499">
    <property type="entry name" value="Isochorismatase-like hydrolases"/>
    <property type="match status" value="1"/>
</dbReference>
<dbReference type="InterPro" id="IPR052347">
    <property type="entry name" value="Isochorismatase_Nicotinamidase"/>
</dbReference>
<comment type="pathway">
    <text evidence="5">Cofactor biosynthesis; nicotinate biosynthesis; nicotinate from nicotinamide: step 1/1.</text>
</comment>
<dbReference type="Gene3D" id="3.40.50.850">
    <property type="entry name" value="Isochorismatase-like"/>
    <property type="match status" value="1"/>
</dbReference>
<keyword evidence="4" id="KW-0378">Hydrolase</keyword>
<comment type="caution">
    <text evidence="9">The sequence shown here is derived from an EMBL/GenBank/DDBJ whole genome shotgun (WGS) entry which is preliminary data.</text>
</comment>
<dbReference type="GO" id="GO:0046872">
    <property type="term" value="F:metal ion binding"/>
    <property type="evidence" value="ECO:0007669"/>
    <property type="project" value="UniProtKB-KW"/>
</dbReference>
<evidence type="ECO:0000256" key="4">
    <source>
        <dbReference type="ARBA" id="ARBA00022801"/>
    </source>
</evidence>
<dbReference type="InterPro" id="IPR036380">
    <property type="entry name" value="Isochorismatase-like_sf"/>
</dbReference>
<protein>
    <recommendedName>
        <fullName evidence="6">nicotinamidase</fullName>
        <ecNumber evidence="6">3.5.1.19</ecNumber>
    </recommendedName>
    <alternativeName>
        <fullName evidence="7">Nicotinamide deamidase</fullName>
    </alternativeName>
</protein>
<dbReference type="PANTHER" id="PTHR11080">
    <property type="entry name" value="PYRAZINAMIDASE/NICOTINAMIDASE"/>
    <property type="match status" value="1"/>
</dbReference>
<comment type="similarity">
    <text evidence="1">Belongs to the isochorismatase family.</text>
</comment>
<evidence type="ECO:0000256" key="2">
    <source>
        <dbReference type="ARBA" id="ARBA00022642"/>
    </source>
</evidence>
<evidence type="ECO:0000313" key="9">
    <source>
        <dbReference type="EMBL" id="GEB82905.1"/>
    </source>
</evidence>
<keyword evidence="3" id="KW-0479">Metal-binding</keyword>
<dbReference type="Proteomes" id="UP000317617">
    <property type="component" value="Unassembled WGS sequence"/>
</dbReference>
<evidence type="ECO:0000256" key="5">
    <source>
        <dbReference type="ARBA" id="ARBA00037900"/>
    </source>
</evidence>
<dbReference type="InterPro" id="IPR000868">
    <property type="entry name" value="Isochorismatase-like_dom"/>
</dbReference>
<sequence length="217" mass="22729">MSSPPEITPLPHAELHPLDLTPGASDALLIVDVQNDFLPGGALAVPEGDAILPIIRDLVRLPFGLIATSQDWHPAEHVSFQTAIPAGKWPPHCVAHTHGAALASGLTLPSSTLAVFKGTQAEQDSYSAFGGTDAQGLPLAALLQKQDITRVFVCGLALDYCVRASALDAHAMGFQTILITDACRGIAEDLTPILTELREGGVSCYTSQALGALKHAQ</sequence>
<keyword evidence="10" id="KW-1185">Reference proteome</keyword>
<dbReference type="OrthoDB" id="9791276at2"/>
<feature type="domain" description="Isochorismatase-like" evidence="8">
    <location>
        <begin position="27"/>
        <end position="189"/>
    </location>
</feature>
<dbReference type="Pfam" id="PF00857">
    <property type="entry name" value="Isochorismatase"/>
    <property type="match status" value="1"/>
</dbReference>
<dbReference type="CDD" id="cd01011">
    <property type="entry name" value="nicotinamidase"/>
    <property type="match status" value="1"/>
</dbReference>
<reference evidence="9 10" key="1">
    <citation type="submission" date="2019-06" db="EMBL/GenBank/DDBJ databases">
        <title>Whole genome shotgun sequence of Acetobacter orleanensis NBRC 13752.</title>
        <authorList>
            <person name="Hosoyama A."/>
            <person name="Uohara A."/>
            <person name="Ohji S."/>
            <person name="Ichikawa N."/>
        </authorList>
    </citation>
    <scope>NUCLEOTIDE SEQUENCE [LARGE SCALE GENOMIC DNA]</scope>
    <source>
        <strain evidence="9 10">NBRC 13752</strain>
    </source>
</reference>
<dbReference type="GO" id="GO:0008936">
    <property type="term" value="F:nicotinamidase activity"/>
    <property type="evidence" value="ECO:0007669"/>
    <property type="project" value="UniProtKB-EC"/>
</dbReference>
<dbReference type="PANTHER" id="PTHR11080:SF2">
    <property type="entry name" value="LD05707P"/>
    <property type="match status" value="1"/>
</dbReference>
<dbReference type="STRING" id="104099.AD949_07000"/>
<dbReference type="EMBL" id="BJMU01000005">
    <property type="protein sequence ID" value="GEB82905.1"/>
    <property type="molecule type" value="Genomic_DNA"/>
</dbReference>